<evidence type="ECO:0000256" key="1">
    <source>
        <dbReference type="SAM" id="MobiDB-lite"/>
    </source>
</evidence>
<protein>
    <submittedName>
        <fullName evidence="2">Uncharacterized protein</fullName>
    </submittedName>
</protein>
<dbReference type="Proteomes" id="UP000223968">
    <property type="component" value="Unassembled WGS sequence"/>
</dbReference>
<name>A0A2B7Y2C8_9EURO</name>
<feature type="compositionally biased region" description="Pro residues" evidence="1">
    <location>
        <begin position="287"/>
        <end position="298"/>
    </location>
</feature>
<keyword evidence="3" id="KW-1185">Reference proteome</keyword>
<feature type="compositionally biased region" description="Basic and acidic residues" evidence="1">
    <location>
        <begin position="110"/>
        <end position="182"/>
    </location>
</feature>
<evidence type="ECO:0000313" key="3">
    <source>
        <dbReference type="Proteomes" id="UP000223968"/>
    </source>
</evidence>
<dbReference type="OrthoDB" id="3647228at2759"/>
<comment type="caution">
    <text evidence="2">The sequence shown here is derived from an EMBL/GenBank/DDBJ whole genome shotgun (WGS) entry which is preliminary data.</text>
</comment>
<reference evidence="2 3" key="1">
    <citation type="submission" date="2017-10" db="EMBL/GenBank/DDBJ databases">
        <title>Comparative genomics in systemic dimorphic fungi from Ajellomycetaceae.</title>
        <authorList>
            <person name="Munoz J.F."/>
            <person name="Mcewen J.G."/>
            <person name="Clay O.K."/>
            <person name="Cuomo C.A."/>
        </authorList>
    </citation>
    <scope>NUCLEOTIDE SEQUENCE [LARGE SCALE GENOMIC DNA]</scope>
    <source>
        <strain evidence="2 3">UAMH5409</strain>
    </source>
</reference>
<proteinExistence type="predicted"/>
<feature type="compositionally biased region" description="Pro residues" evidence="1">
    <location>
        <begin position="246"/>
        <end position="256"/>
    </location>
</feature>
<feature type="compositionally biased region" description="Polar residues" evidence="1">
    <location>
        <begin position="214"/>
        <end position="235"/>
    </location>
</feature>
<organism evidence="2 3">
    <name type="scientific">Helicocarpus griseus UAMH5409</name>
    <dbReference type="NCBI Taxonomy" id="1447875"/>
    <lineage>
        <taxon>Eukaryota</taxon>
        <taxon>Fungi</taxon>
        <taxon>Dikarya</taxon>
        <taxon>Ascomycota</taxon>
        <taxon>Pezizomycotina</taxon>
        <taxon>Eurotiomycetes</taxon>
        <taxon>Eurotiomycetidae</taxon>
        <taxon>Onygenales</taxon>
        <taxon>Ajellomycetaceae</taxon>
        <taxon>Helicocarpus</taxon>
    </lineage>
</organism>
<dbReference type="AlphaFoldDB" id="A0A2B7Y2C8"/>
<accession>A0A2B7Y2C8</accession>
<sequence>MATNPATTTTTSPFSPASLLWAHQLRREHTVLVSRLDSLEKALESSSAEAVSRVEVLKGELGKRLEGVEEGVRMVEGEMGNFKGLVGEIKGQAEGLAEFRGVVEGWQKEREGWEEKEKQKEEERRREIEEGERKREGVETELREVVEEVRGLKEVVQELRAERQAERERAREREVEKEREGENPLPDPNPYLEHTDNQLPRSSSLPPIPHHTCNRQQQPSHRLPSTISGTPTVSHLPTSTLTRSSLPPPPPPPPLSPYELSEDSILVPDSMPRQPSPELPYNRLAAPPEPPRSPPQPPYSAITHNSALEHESPRVPCMFQGIDESVELYLARGEAVVAGFPRREENRVVLRFWEGLRDEVVKRGLEERLESEGWRWEVARGFVEGLNRRRVVKGNWDGGVFNSPGKIDASGCQNGSTVTTAIVKKRRRAKRRRFIPVIWPVEEEGDVDVEGERWFVMRNGLT</sequence>
<feature type="compositionally biased region" description="Low complexity" evidence="1">
    <location>
        <begin position="236"/>
        <end position="245"/>
    </location>
</feature>
<gene>
    <name evidence="2" type="ORF">AJ79_02229</name>
</gene>
<feature type="region of interest" description="Disordered" evidence="1">
    <location>
        <begin position="110"/>
        <end position="302"/>
    </location>
</feature>
<dbReference type="EMBL" id="PDNB01000023">
    <property type="protein sequence ID" value="PGH15636.1"/>
    <property type="molecule type" value="Genomic_DNA"/>
</dbReference>
<evidence type="ECO:0000313" key="2">
    <source>
        <dbReference type="EMBL" id="PGH15636.1"/>
    </source>
</evidence>